<dbReference type="EMBL" id="JADIMY010000052">
    <property type="protein sequence ID" value="MBO8427401.1"/>
    <property type="molecule type" value="Genomic_DNA"/>
</dbReference>
<dbReference type="Pfam" id="PF02401">
    <property type="entry name" value="LYTB"/>
    <property type="match status" value="1"/>
</dbReference>
<keyword evidence="5" id="KW-0411">Iron-sulfur</keyword>
<comment type="cofactor">
    <cofactor evidence="1">
        <name>[4Fe-4S] cluster</name>
        <dbReference type="ChEBI" id="CHEBI:49883"/>
    </cofactor>
</comment>
<dbReference type="PANTHER" id="PTHR30426:SF0">
    <property type="entry name" value="4-HYDROXY-3-METHYLBUT-2-ENYL DIPHOSPHATE REDUCTASE"/>
    <property type="match status" value="1"/>
</dbReference>
<dbReference type="GO" id="GO:0019288">
    <property type="term" value="P:isopentenyl diphosphate biosynthetic process, methylerythritol 4-phosphate pathway"/>
    <property type="evidence" value="ECO:0007669"/>
    <property type="project" value="InterPro"/>
</dbReference>
<comment type="caution">
    <text evidence="6">The sequence shown here is derived from an EMBL/GenBank/DDBJ whole genome shotgun (WGS) entry which is preliminary data.</text>
</comment>
<dbReference type="Proteomes" id="UP000823613">
    <property type="component" value="Unassembled WGS sequence"/>
</dbReference>
<evidence type="ECO:0008006" key="8">
    <source>
        <dbReference type="Google" id="ProtNLM"/>
    </source>
</evidence>
<evidence type="ECO:0000256" key="5">
    <source>
        <dbReference type="ARBA" id="ARBA00023014"/>
    </source>
</evidence>
<accession>A0A9D9GWA5</accession>
<gene>
    <name evidence="6" type="ORF">IAC58_02430</name>
</gene>
<dbReference type="AlphaFoldDB" id="A0A9D9GWA5"/>
<proteinExistence type="predicted"/>
<keyword evidence="4" id="KW-0408">Iron</keyword>
<evidence type="ECO:0000313" key="7">
    <source>
        <dbReference type="Proteomes" id="UP000823613"/>
    </source>
</evidence>
<keyword evidence="2" id="KW-0004">4Fe-4S</keyword>
<reference evidence="6" key="1">
    <citation type="submission" date="2020-10" db="EMBL/GenBank/DDBJ databases">
        <authorList>
            <person name="Gilroy R."/>
        </authorList>
    </citation>
    <scope>NUCLEOTIDE SEQUENCE</scope>
    <source>
        <strain evidence="6">11159</strain>
    </source>
</reference>
<dbReference type="PANTHER" id="PTHR30426">
    <property type="entry name" value="4-HYDROXY-3-METHYLBUT-2-ENYL DIPHOSPHATE REDUCTASE"/>
    <property type="match status" value="1"/>
</dbReference>
<dbReference type="InterPro" id="IPR003451">
    <property type="entry name" value="LytB/IspH"/>
</dbReference>
<evidence type="ECO:0000313" key="6">
    <source>
        <dbReference type="EMBL" id="MBO8427401.1"/>
    </source>
</evidence>
<evidence type="ECO:0000256" key="1">
    <source>
        <dbReference type="ARBA" id="ARBA00001966"/>
    </source>
</evidence>
<evidence type="ECO:0000256" key="3">
    <source>
        <dbReference type="ARBA" id="ARBA00022723"/>
    </source>
</evidence>
<reference evidence="6" key="2">
    <citation type="journal article" date="2021" name="PeerJ">
        <title>Extensive microbial diversity within the chicken gut microbiome revealed by metagenomics and culture.</title>
        <authorList>
            <person name="Gilroy R."/>
            <person name="Ravi A."/>
            <person name="Getino M."/>
            <person name="Pursley I."/>
            <person name="Horton D.L."/>
            <person name="Alikhan N.F."/>
            <person name="Baker D."/>
            <person name="Gharbi K."/>
            <person name="Hall N."/>
            <person name="Watson M."/>
            <person name="Adriaenssens E.M."/>
            <person name="Foster-Nyarko E."/>
            <person name="Jarju S."/>
            <person name="Secka A."/>
            <person name="Antonio M."/>
            <person name="Oren A."/>
            <person name="Chaudhuri R.R."/>
            <person name="La Ragione R."/>
            <person name="Hildebrand F."/>
            <person name="Pallen M.J."/>
        </authorList>
    </citation>
    <scope>NUCLEOTIDE SEQUENCE</scope>
    <source>
        <strain evidence="6">11159</strain>
    </source>
</reference>
<name>A0A9D9GWA5_9BACL</name>
<dbReference type="GO" id="GO:0051745">
    <property type="term" value="F:4-hydroxy-3-methylbut-2-enyl diphosphate reductase activity"/>
    <property type="evidence" value="ECO:0007669"/>
    <property type="project" value="InterPro"/>
</dbReference>
<evidence type="ECO:0000256" key="4">
    <source>
        <dbReference type="ARBA" id="ARBA00023004"/>
    </source>
</evidence>
<keyword evidence="3" id="KW-0479">Metal-binding</keyword>
<dbReference type="Gene3D" id="3.40.1010.20">
    <property type="entry name" value="4-hydroxy-3-methylbut-2-enyl diphosphate reductase, catalytic domain"/>
    <property type="match status" value="2"/>
</dbReference>
<protein>
    <recommendedName>
        <fullName evidence="8">4-hydroxy-3-methylbut-2-enyl diphosphate reductase</fullName>
    </recommendedName>
</protein>
<dbReference type="Gene3D" id="3.40.50.11270">
    <property type="match status" value="1"/>
</dbReference>
<organism evidence="6 7">
    <name type="scientific">Candidatus Onthovivens merdipullorum</name>
    <dbReference type="NCBI Taxonomy" id="2840889"/>
    <lineage>
        <taxon>Bacteria</taxon>
        <taxon>Bacillati</taxon>
        <taxon>Bacillota</taxon>
        <taxon>Bacilli</taxon>
        <taxon>Bacillales</taxon>
        <taxon>Candidatus Onthovivens</taxon>
    </lineage>
</organism>
<dbReference type="GO" id="GO:0050992">
    <property type="term" value="P:dimethylallyl diphosphate biosynthetic process"/>
    <property type="evidence" value="ECO:0007669"/>
    <property type="project" value="InterPro"/>
</dbReference>
<evidence type="ECO:0000256" key="2">
    <source>
        <dbReference type="ARBA" id="ARBA00022485"/>
    </source>
</evidence>
<dbReference type="GO" id="GO:0046872">
    <property type="term" value="F:metal ion binding"/>
    <property type="evidence" value="ECO:0007669"/>
    <property type="project" value="UniProtKB-KW"/>
</dbReference>
<sequence length="287" mass="33048">MNVEIVKPYGFCYGVIKAIEITKKVRKDNPTSRIYMFGPLIHNEHINSLMKKLKITVLDLPYEEYFNIIDTLKIGDVVILPAHGHEKSLEKTLSDKGILFVDTTCKIISLLHQNIMKCNSKEIIYIGNKNHVEAITSSQLRDNVCFYDLNDGFIFKTPKTTNPSLFYQTTLTKNDIKEALKKIKVDYPDLKISKSYCNECSLRQKHLISEINNKKIPIIIGSNTSSNTISLLKICQKSTKINEFYLISNFEDVNKIKFDKEKQYVIFSGTSTPNELVEKIFKYIRSL</sequence>
<dbReference type="GO" id="GO:0051539">
    <property type="term" value="F:4 iron, 4 sulfur cluster binding"/>
    <property type="evidence" value="ECO:0007669"/>
    <property type="project" value="UniProtKB-KW"/>
</dbReference>